<keyword evidence="3" id="KW-1185">Reference proteome</keyword>
<dbReference type="AlphaFoldDB" id="A0AAV1W6U1"/>
<evidence type="ECO:0000313" key="2">
    <source>
        <dbReference type="EMBL" id="CAL0304846.1"/>
    </source>
</evidence>
<dbReference type="Proteomes" id="UP001497480">
    <property type="component" value="Unassembled WGS sequence"/>
</dbReference>
<protein>
    <submittedName>
        <fullName evidence="2">Uncharacterized protein</fullName>
    </submittedName>
</protein>
<feature type="region of interest" description="Disordered" evidence="1">
    <location>
        <begin position="203"/>
        <end position="235"/>
    </location>
</feature>
<name>A0AAV1W6U1_LUPLU</name>
<organism evidence="2 3">
    <name type="scientific">Lupinus luteus</name>
    <name type="common">European yellow lupine</name>
    <dbReference type="NCBI Taxonomy" id="3873"/>
    <lineage>
        <taxon>Eukaryota</taxon>
        <taxon>Viridiplantae</taxon>
        <taxon>Streptophyta</taxon>
        <taxon>Embryophyta</taxon>
        <taxon>Tracheophyta</taxon>
        <taxon>Spermatophyta</taxon>
        <taxon>Magnoliopsida</taxon>
        <taxon>eudicotyledons</taxon>
        <taxon>Gunneridae</taxon>
        <taxon>Pentapetalae</taxon>
        <taxon>rosids</taxon>
        <taxon>fabids</taxon>
        <taxon>Fabales</taxon>
        <taxon>Fabaceae</taxon>
        <taxon>Papilionoideae</taxon>
        <taxon>50 kb inversion clade</taxon>
        <taxon>genistoids sensu lato</taxon>
        <taxon>core genistoids</taxon>
        <taxon>Genisteae</taxon>
        <taxon>Lupinus</taxon>
    </lineage>
</organism>
<gene>
    <name evidence="2" type="ORF">LLUT_LOCUS5906</name>
</gene>
<dbReference type="Pfam" id="PF14223">
    <property type="entry name" value="Retrotran_gag_2"/>
    <property type="match status" value="1"/>
</dbReference>
<evidence type="ECO:0000256" key="1">
    <source>
        <dbReference type="SAM" id="MobiDB-lite"/>
    </source>
</evidence>
<evidence type="ECO:0000313" key="3">
    <source>
        <dbReference type="Proteomes" id="UP001497480"/>
    </source>
</evidence>
<reference evidence="2 3" key="1">
    <citation type="submission" date="2024-03" db="EMBL/GenBank/DDBJ databases">
        <authorList>
            <person name="Martinez-Hernandez J."/>
        </authorList>
    </citation>
    <scope>NUCLEOTIDE SEQUENCE [LARGE SCALE GENOMIC DNA]</scope>
</reference>
<accession>A0AAV1W6U1</accession>
<dbReference type="EMBL" id="CAXHTB010000004">
    <property type="protein sequence ID" value="CAL0304846.1"/>
    <property type="molecule type" value="Genomic_DNA"/>
</dbReference>
<sequence length="248" mass="28149">MSSLSLRSILADGKLVGDNFHDWYRTLRIVLMHEKLIDVIDKPPVPEPSNNDDVEVVGAYKKYLEDFMSTKCLILASMSSELQRQHEDMDPTDIIAHLKKMYGAQSRTVRYQLSKTLFRSMLNNMISLMEQLEKLGCKLGKELSQDLILQSLPDSFSPFIVNFNMNKMDCDLHEMLNMLVDYQNQIDSGKNQGTVLVVGKSNKKKGKWSNKPIKKPFAPKGGVTKPKDKKGGVDQSNAECFFCKQKGH</sequence>
<comment type="caution">
    <text evidence="2">The sequence shown here is derived from an EMBL/GenBank/DDBJ whole genome shotgun (WGS) entry which is preliminary data.</text>
</comment>
<proteinExistence type="predicted"/>
<feature type="compositionally biased region" description="Basic residues" evidence="1">
    <location>
        <begin position="203"/>
        <end position="214"/>
    </location>
</feature>